<dbReference type="InterPro" id="IPR001360">
    <property type="entry name" value="Glyco_hydro_1"/>
</dbReference>
<reference evidence="7 8" key="1">
    <citation type="submission" date="2017-05" db="EMBL/GenBank/DDBJ databases">
        <title>Vagococcus spp. assemblies.</title>
        <authorList>
            <person name="Gulvik C.A."/>
        </authorList>
    </citation>
    <scope>NUCLEOTIDE SEQUENCE [LARGE SCALE GENOMIC DNA]</scope>
    <source>
        <strain evidence="7 8">SS1995</strain>
    </source>
</reference>
<dbReference type="Pfam" id="PF00232">
    <property type="entry name" value="Glyco_hydro_1"/>
    <property type="match status" value="1"/>
</dbReference>
<dbReference type="AlphaFoldDB" id="A0A430A2G6"/>
<dbReference type="PRINTS" id="PR00131">
    <property type="entry name" value="GLHYDRLASE1"/>
</dbReference>
<dbReference type="InterPro" id="IPR018120">
    <property type="entry name" value="Glyco_hydro_1_AS"/>
</dbReference>
<evidence type="ECO:0000256" key="1">
    <source>
        <dbReference type="ARBA" id="ARBA00010838"/>
    </source>
</evidence>
<evidence type="ECO:0000256" key="2">
    <source>
        <dbReference type="ARBA" id="ARBA00022801"/>
    </source>
</evidence>
<evidence type="ECO:0000313" key="8">
    <source>
        <dbReference type="Proteomes" id="UP000287857"/>
    </source>
</evidence>
<sequence length="468" mass="53901">MMKEDFLWGGAVAANQYEGAWDIDGKGVSVTDVMSAGSVTQPREITGEVLPNLYYPNHNAIDFYHHYKEDIKLFAEAGFKCFRLSIAWTRIFPNGDETEPNEAGLAYYDRVFDECLKFGIQPIVTLSHFEMPLHLSKAYGGWRNRKMIDFFRRFAHTCFERYKGKVKYWMTFNEINNLIDTDNPFNAWTGGGVLYNSEENIEETMYQISHYQFVASAQAVIDAKKIDPTCQVGCMLHFGPIYPYSSKPEDVMAAVKAMDRRYFFSDLHVRGNYPSYTLKLWERKAFKLDITNEDLGLIKDGCVDFIGFSYYKSTTAKFDEQNEFIELPNPNVPKSDWGWAIDPIGLRIILNEVYERYGLPMFIVENGFGAYDKFQDGQIEDDYRIEYLQNHILQMIKAIEIDGVEVVGYTPWAAIDIVAASTGEYAKRYGFIYVDLEDGGIGTGKRYKKASFYWYKDVIDSNGECLKD</sequence>
<evidence type="ECO:0000256" key="6">
    <source>
        <dbReference type="RuleBase" id="RU004468"/>
    </source>
</evidence>
<comment type="caution">
    <text evidence="7">The sequence shown here is derived from an EMBL/GenBank/DDBJ whole genome shotgun (WGS) entry which is preliminary data.</text>
</comment>
<dbReference type="PANTHER" id="PTHR10353">
    <property type="entry name" value="GLYCOSYL HYDROLASE"/>
    <property type="match status" value="1"/>
</dbReference>
<evidence type="ECO:0000256" key="5">
    <source>
        <dbReference type="RuleBase" id="RU003690"/>
    </source>
</evidence>
<proteinExistence type="inferred from homology"/>
<dbReference type="Gene3D" id="3.20.20.80">
    <property type="entry name" value="Glycosidases"/>
    <property type="match status" value="1"/>
</dbReference>
<dbReference type="PROSITE" id="PS00653">
    <property type="entry name" value="GLYCOSYL_HYDROL_F1_2"/>
    <property type="match status" value="1"/>
</dbReference>
<gene>
    <name evidence="7" type="ORF">CBF37_01095</name>
</gene>
<dbReference type="InterPro" id="IPR017853">
    <property type="entry name" value="GH"/>
</dbReference>
<dbReference type="GO" id="GO:0005829">
    <property type="term" value="C:cytosol"/>
    <property type="evidence" value="ECO:0007669"/>
    <property type="project" value="TreeGrafter"/>
</dbReference>
<dbReference type="GO" id="GO:0008422">
    <property type="term" value="F:beta-glucosidase activity"/>
    <property type="evidence" value="ECO:0007669"/>
    <property type="project" value="TreeGrafter"/>
</dbReference>
<accession>A0A430A2G6</accession>
<evidence type="ECO:0000256" key="3">
    <source>
        <dbReference type="ARBA" id="ARBA00023295"/>
    </source>
</evidence>
<dbReference type="PROSITE" id="PS00572">
    <property type="entry name" value="GLYCOSYL_HYDROL_F1_1"/>
    <property type="match status" value="1"/>
</dbReference>
<dbReference type="GO" id="GO:0016052">
    <property type="term" value="P:carbohydrate catabolic process"/>
    <property type="evidence" value="ECO:0007669"/>
    <property type="project" value="TreeGrafter"/>
</dbReference>
<dbReference type="InterPro" id="IPR033132">
    <property type="entry name" value="GH_1_N_CS"/>
</dbReference>
<evidence type="ECO:0000256" key="4">
    <source>
        <dbReference type="PROSITE-ProRule" id="PRU10055"/>
    </source>
</evidence>
<keyword evidence="2 6" id="KW-0378">Hydrolase</keyword>
<organism evidence="7 8">
    <name type="scientific">Vagococcus vulneris</name>
    <dbReference type="NCBI Taxonomy" id="1977869"/>
    <lineage>
        <taxon>Bacteria</taxon>
        <taxon>Bacillati</taxon>
        <taxon>Bacillota</taxon>
        <taxon>Bacilli</taxon>
        <taxon>Lactobacillales</taxon>
        <taxon>Enterococcaceae</taxon>
        <taxon>Vagococcus</taxon>
    </lineage>
</organism>
<evidence type="ECO:0000313" key="7">
    <source>
        <dbReference type="EMBL" id="RSU00638.1"/>
    </source>
</evidence>
<name>A0A430A2G6_9ENTE</name>
<dbReference type="NCBIfam" id="NF007154">
    <property type="entry name" value="PRK09589.1"/>
    <property type="match status" value="1"/>
</dbReference>
<dbReference type="FunFam" id="3.20.20.80:FF:000004">
    <property type="entry name" value="Beta-glucosidase 6-phospho-beta-glucosidase"/>
    <property type="match status" value="1"/>
</dbReference>
<dbReference type="RefSeq" id="WP_002350299.1">
    <property type="nucleotide sequence ID" value="NZ_NGJS01000001.1"/>
</dbReference>
<dbReference type="SUPFAM" id="SSF51445">
    <property type="entry name" value="(Trans)glycosidases"/>
    <property type="match status" value="1"/>
</dbReference>
<keyword evidence="8" id="KW-1185">Reference proteome</keyword>
<protein>
    <submittedName>
        <fullName evidence="7">6-phospho-beta-glucosidase</fullName>
    </submittedName>
</protein>
<dbReference type="PANTHER" id="PTHR10353:SF85">
    <property type="entry name" value="ARYL-PHOSPHO-BETA-D-GLUCOSIDASE BGLA"/>
    <property type="match status" value="1"/>
</dbReference>
<keyword evidence="3 6" id="KW-0326">Glycosidase</keyword>
<comment type="similarity">
    <text evidence="1 5">Belongs to the glycosyl hydrolase 1 family.</text>
</comment>
<dbReference type="OrthoDB" id="1637462at2"/>
<feature type="active site" description="Nucleophile" evidence="4">
    <location>
        <position position="365"/>
    </location>
</feature>
<dbReference type="EMBL" id="NGJS01000001">
    <property type="protein sequence ID" value="RSU00638.1"/>
    <property type="molecule type" value="Genomic_DNA"/>
</dbReference>
<dbReference type="Proteomes" id="UP000287857">
    <property type="component" value="Unassembled WGS sequence"/>
</dbReference>